<evidence type="ECO:0000256" key="10">
    <source>
        <dbReference type="ARBA" id="ARBA00023065"/>
    </source>
</evidence>
<feature type="transmembrane region" description="Helical" evidence="13">
    <location>
        <begin position="195"/>
        <end position="214"/>
    </location>
</feature>
<keyword evidence="9 13" id="KW-1133">Transmembrane helix</keyword>
<keyword evidence="15" id="KW-1185">Reference proteome</keyword>
<feature type="transmembrane region" description="Helical" evidence="13">
    <location>
        <begin position="424"/>
        <end position="441"/>
    </location>
</feature>
<dbReference type="EMBL" id="JACRSO010000004">
    <property type="protein sequence ID" value="MBC8529797.1"/>
    <property type="molecule type" value="Genomic_DNA"/>
</dbReference>
<comment type="caution">
    <text evidence="14">The sequence shown here is derived from an EMBL/GenBank/DDBJ whole genome shotgun (WGS) entry which is preliminary data.</text>
</comment>
<keyword evidence="11 13" id="KW-0472">Membrane</keyword>
<name>A0A926D1T2_9FIRM</name>
<evidence type="ECO:0000256" key="2">
    <source>
        <dbReference type="ARBA" id="ARBA00004651"/>
    </source>
</evidence>
<comment type="function">
    <text evidence="1">Multidrug efflux pump.</text>
</comment>
<evidence type="ECO:0000256" key="13">
    <source>
        <dbReference type="SAM" id="Phobius"/>
    </source>
</evidence>
<comment type="similarity">
    <text evidence="3">Belongs to the multi antimicrobial extrusion (MATE) (TC 2.A.66.1) family.</text>
</comment>
<dbReference type="NCBIfam" id="TIGR00797">
    <property type="entry name" value="matE"/>
    <property type="match status" value="1"/>
</dbReference>
<keyword evidence="5" id="KW-0813">Transport</keyword>
<dbReference type="InterPro" id="IPR050222">
    <property type="entry name" value="MATE_MdtK"/>
</dbReference>
<gene>
    <name evidence="14" type="ORF">H8699_10195</name>
</gene>
<feature type="transmembrane region" description="Helical" evidence="13">
    <location>
        <begin position="167"/>
        <end position="189"/>
    </location>
</feature>
<evidence type="ECO:0000256" key="7">
    <source>
        <dbReference type="ARBA" id="ARBA00022475"/>
    </source>
</evidence>
<dbReference type="AlphaFoldDB" id="A0A926D1T2"/>
<evidence type="ECO:0000256" key="8">
    <source>
        <dbReference type="ARBA" id="ARBA00022692"/>
    </source>
</evidence>
<dbReference type="InterPro" id="IPR002528">
    <property type="entry name" value="MATE_fam"/>
</dbReference>
<dbReference type="PIRSF" id="PIRSF006603">
    <property type="entry name" value="DinF"/>
    <property type="match status" value="1"/>
</dbReference>
<dbReference type="GO" id="GO:0006811">
    <property type="term" value="P:monoatomic ion transport"/>
    <property type="evidence" value="ECO:0007669"/>
    <property type="project" value="UniProtKB-KW"/>
</dbReference>
<dbReference type="GO" id="GO:0005886">
    <property type="term" value="C:plasma membrane"/>
    <property type="evidence" value="ECO:0007669"/>
    <property type="project" value="UniProtKB-SubCell"/>
</dbReference>
<evidence type="ECO:0000256" key="5">
    <source>
        <dbReference type="ARBA" id="ARBA00022448"/>
    </source>
</evidence>
<evidence type="ECO:0000256" key="4">
    <source>
        <dbReference type="ARBA" id="ARBA00020268"/>
    </source>
</evidence>
<keyword evidence="8 13" id="KW-0812">Transmembrane</keyword>
<feature type="transmembrane region" description="Helical" evidence="13">
    <location>
        <begin position="351"/>
        <end position="376"/>
    </location>
</feature>
<evidence type="ECO:0000256" key="11">
    <source>
        <dbReference type="ARBA" id="ARBA00023136"/>
    </source>
</evidence>
<evidence type="ECO:0000256" key="6">
    <source>
        <dbReference type="ARBA" id="ARBA00022449"/>
    </source>
</evidence>
<evidence type="ECO:0000313" key="14">
    <source>
        <dbReference type="EMBL" id="MBC8529797.1"/>
    </source>
</evidence>
<evidence type="ECO:0000256" key="3">
    <source>
        <dbReference type="ARBA" id="ARBA00010199"/>
    </source>
</evidence>
<feature type="transmembrane region" description="Helical" evidence="13">
    <location>
        <begin position="388"/>
        <end position="412"/>
    </location>
</feature>
<dbReference type="InterPro" id="IPR048279">
    <property type="entry name" value="MdtK-like"/>
</dbReference>
<organism evidence="14 15">
    <name type="scientific">Luoshenia tenuis</name>
    <dbReference type="NCBI Taxonomy" id="2763654"/>
    <lineage>
        <taxon>Bacteria</taxon>
        <taxon>Bacillati</taxon>
        <taxon>Bacillota</taxon>
        <taxon>Clostridia</taxon>
        <taxon>Christensenellales</taxon>
        <taxon>Christensenellaceae</taxon>
        <taxon>Luoshenia</taxon>
    </lineage>
</organism>
<reference evidence="14" key="1">
    <citation type="submission" date="2020-08" db="EMBL/GenBank/DDBJ databases">
        <title>Genome public.</title>
        <authorList>
            <person name="Liu C."/>
            <person name="Sun Q."/>
        </authorList>
    </citation>
    <scope>NUCLEOTIDE SEQUENCE</scope>
    <source>
        <strain evidence="14">NSJ-44</strain>
    </source>
</reference>
<dbReference type="PANTHER" id="PTHR43298:SF2">
    <property type="entry name" value="FMN_FAD EXPORTER YEEO-RELATED"/>
    <property type="match status" value="1"/>
</dbReference>
<dbReference type="PANTHER" id="PTHR43298">
    <property type="entry name" value="MULTIDRUG RESISTANCE PROTEIN NORM-RELATED"/>
    <property type="match status" value="1"/>
</dbReference>
<feature type="transmembrane region" description="Helical" evidence="13">
    <location>
        <begin position="320"/>
        <end position="345"/>
    </location>
</feature>
<sequence>MAKARDMTRGSPARLLAGFALPLMLGHVFQQIYNMADSAIVGRLISIDAFAAVGAAGFLSWLVTSAILGLTQGFGTVFAQRFGAEDAAGLRRSVGVGAGCALGVSVALTALGMALAVLALPAMDTPAELLGDAQLYLYVLFGGTPLLMGYNFAAAVLRALGDSKSPVYAGILSSLLNIALDYAAVAYLGMGVAGVALGTVLAQGFSLLFCLWRLRGFAQVRLGREDLRMDGAVARQLFALGGPMALRDGLMAVGGLIYQRVINGFGAVTVAGVAAAWRYFALMEVVGAGLDGAVAVYVGQNHGAGRGDRVRQGIRVGRRMALGGAVGIALLMAGSGRGLLALLVAGEAGEVAAVVSVGYGAMLGMALFLPALYLLYIHRAALQGMGDALWPMGAGLLELALRVGAVLTLPAFLGRWGVYLADGVGWLGAALLLTLALGRVLRREGIKRQSVTQRKSTGAKDDDEGRG</sequence>
<dbReference type="Proteomes" id="UP000654279">
    <property type="component" value="Unassembled WGS sequence"/>
</dbReference>
<feature type="transmembrane region" description="Helical" evidence="13">
    <location>
        <begin position="40"/>
        <end position="63"/>
    </location>
</feature>
<comment type="subcellular location">
    <subcellularLocation>
        <location evidence="2">Cell membrane</location>
        <topology evidence="2">Multi-pass membrane protein</topology>
    </subcellularLocation>
</comment>
<dbReference type="Pfam" id="PF01554">
    <property type="entry name" value="MatE"/>
    <property type="match status" value="2"/>
</dbReference>
<accession>A0A926D1T2</accession>
<protein>
    <recommendedName>
        <fullName evidence="4">Probable multidrug resistance protein NorM</fullName>
    </recommendedName>
    <alternativeName>
        <fullName evidence="12">Multidrug-efflux transporter</fullName>
    </alternativeName>
</protein>
<evidence type="ECO:0000313" key="15">
    <source>
        <dbReference type="Proteomes" id="UP000654279"/>
    </source>
</evidence>
<evidence type="ECO:0000256" key="1">
    <source>
        <dbReference type="ARBA" id="ARBA00003408"/>
    </source>
</evidence>
<proteinExistence type="inferred from homology"/>
<feature type="transmembrane region" description="Helical" evidence="13">
    <location>
        <begin position="135"/>
        <end position="160"/>
    </location>
</feature>
<evidence type="ECO:0000256" key="12">
    <source>
        <dbReference type="ARBA" id="ARBA00031636"/>
    </source>
</evidence>
<feature type="transmembrane region" description="Helical" evidence="13">
    <location>
        <begin position="279"/>
        <end position="299"/>
    </location>
</feature>
<keyword evidence="10" id="KW-0406">Ion transport</keyword>
<dbReference type="RefSeq" id="WP_249285609.1">
    <property type="nucleotide sequence ID" value="NZ_JACRSO010000004.1"/>
</dbReference>
<feature type="transmembrane region" description="Helical" evidence="13">
    <location>
        <begin position="237"/>
        <end position="259"/>
    </location>
</feature>
<dbReference type="GO" id="GO:0042910">
    <property type="term" value="F:xenobiotic transmembrane transporter activity"/>
    <property type="evidence" value="ECO:0007669"/>
    <property type="project" value="InterPro"/>
</dbReference>
<feature type="transmembrane region" description="Helical" evidence="13">
    <location>
        <begin position="100"/>
        <end position="123"/>
    </location>
</feature>
<evidence type="ECO:0000256" key="9">
    <source>
        <dbReference type="ARBA" id="ARBA00022989"/>
    </source>
</evidence>
<dbReference type="GO" id="GO:0015297">
    <property type="term" value="F:antiporter activity"/>
    <property type="evidence" value="ECO:0007669"/>
    <property type="project" value="UniProtKB-KW"/>
</dbReference>
<keyword evidence="7" id="KW-1003">Cell membrane</keyword>
<keyword evidence="6" id="KW-0050">Antiport</keyword>